<evidence type="ECO:0000259" key="12">
    <source>
        <dbReference type="Pfam" id="PF01602"/>
    </source>
</evidence>
<protein>
    <recommendedName>
        <fullName evidence="10">Coatomer subunit beta</fullName>
    </recommendedName>
    <alternativeName>
        <fullName evidence="10">Beta-coat protein</fullName>
    </alternativeName>
</protein>
<dbReference type="GO" id="GO:0030126">
    <property type="term" value="C:COPI vesicle coat"/>
    <property type="evidence" value="ECO:0007669"/>
    <property type="project" value="EnsemblFungi"/>
</dbReference>
<evidence type="ECO:0000256" key="7">
    <source>
        <dbReference type="ARBA" id="ARBA00023034"/>
    </source>
</evidence>
<organism evidence="15 16">
    <name type="scientific">Meyerozyma guilliermondii (strain ATCC 6260 / CBS 566 / DSM 6381 / JCM 1539 / NBRC 10279 / NRRL Y-324)</name>
    <name type="common">Yeast</name>
    <name type="synonym">Candida guilliermondii</name>
    <dbReference type="NCBI Taxonomy" id="294746"/>
    <lineage>
        <taxon>Eukaryota</taxon>
        <taxon>Fungi</taxon>
        <taxon>Dikarya</taxon>
        <taxon>Ascomycota</taxon>
        <taxon>Saccharomycotina</taxon>
        <taxon>Pichiomycetes</taxon>
        <taxon>Debaryomycetaceae</taxon>
        <taxon>Meyerozyma</taxon>
    </lineage>
</organism>
<comment type="function">
    <text evidence="10">The coatomer is a cytosolic protein complex that binds to dilysine motifs and reversibly associates with Golgi non-clathrin-coated vesicles, which further mediate biosynthetic protein transport from the ER, via the Golgi up to the trans Golgi network. Coatomer complex is required for budding from Golgi membranes, and is essential for the retrograde Golgi-to-ER transport of dilysine-tagged proteins.</text>
</comment>
<evidence type="ECO:0000256" key="4">
    <source>
        <dbReference type="ARBA" id="ARBA00022737"/>
    </source>
</evidence>
<accession>A5DAE6</accession>
<feature type="domain" description="Coatomer beta subunit C-terminal" evidence="13">
    <location>
        <begin position="715"/>
        <end position="846"/>
    </location>
</feature>
<dbReference type="EMBL" id="CH408155">
    <property type="protein sequence ID" value="EDK36153.2"/>
    <property type="molecule type" value="Genomic_DNA"/>
</dbReference>
<keyword evidence="3 10" id="KW-0963">Cytoplasm</keyword>
<evidence type="ECO:0000256" key="3">
    <source>
        <dbReference type="ARBA" id="ARBA00022490"/>
    </source>
</evidence>
<dbReference type="OrthoDB" id="10261439at2759"/>
<dbReference type="Pfam" id="PF01602">
    <property type="entry name" value="Adaptin_N"/>
    <property type="match status" value="1"/>
</dbReference>
<evidence type="ECO:0000259" key="13">
    <source>
        <dbReference type="Pfam" id="PF07718"/>
    </source>
</evidence>
<evidence type="ECO:0000256" key="9">
    <source>
        <dbReference type="ARBA" id="ARBA00023329"/>
    </source>
</evidence>
<evidence type="ECO:0000313" key="15">
    <source>
        <dbReference type="EMBL" id="EDK36153.2"/>
    </source>
</evidence>
<sequence length="993" mass="111938">MFTSRGWFSSTPMKCNDSIVNNRVHGCAIANENINSWCKDVLFLSSIRSQITRLMSDIGYTMIYEPNGASKASVNDFRKLLEKGKDEEKIEAMKQILITILNGDPLPDLLMHIIRFVMPSKNKELKKMLYFYWEVCPKLDASGKMRQEMILVCNAIQRDLQHPNEYVRGNTLRFLSKLKEPDLLETLVPNVRQCLEHRHAYVRKNAVFALYSIYKVAEHLAPDADELVYRFLYEESDSVCRRNAFVCLGDLNRDAALQYIQDNVAVIETLDSLIQLAFIEFLRRDAARNPSMKPQYTQLLEEVIESPSNVVVYEAAISLTSLSSSSHHILLAANKFVDLATKETDNNVKIITLERINDLNRANPGVLQDLSLEILRVLSSQDLDVRKKAIDVTLSLISSRNVEDVVKLLKKELQKSSSSEEEKSAEYRQLLINAIHQLAIRFVEVAASVVDLLLESMGTINTAAAYEVITFVKEVVEKFPDLRQSIITRLIDALPSVKSGKVFRGSFWIIGEYCEEEKLIREAWKYLRSSIGEVPIVASEKRLQEKDNEQEEESSGKSTKKPVVLPDGTYATENAMTVDVVHQEEEKPPVRKLLLGGDFYLASVFSSTLVKLILRLQRLQTPDKLVNALKAEALLIMVSILRLGESSYVTKKIDEDSADRIFSCIKYLSDEEDVELIQKSFLDETKDAFRSQIKISEERKAEAEAKDFHDNAEQVDDLILFRQLEKDVARNVENEDVTLMGANKKEDLSSRLNKILQLTGFSDPIYAEAYVKVHQYDVVLDVLLVNQTTSTLRNLSVEFATLGDLTVVDKAASANIGPHGFHKVQTTIKVSSADTGVIFGNIVYDGQHSDESTIVILNDVHVDIMDYIKPAVCSESSFRKMWNEFEWENKITIKSQMKSLKEYLDVLMSGTNMNCLTPGAVVGQECSFLSANLYSRSSFGEDALANLCIEQQSDGPIIGHVRIRSKGQGLALSLGDRVAAISKNNQTAKVQKV</sequence>
<evidence type="ECO:0000256" key="10">
    <source>
        <dbReference type="PIRNR" id="PIRNR005727"/>
    </source>
</evidence>
<feature type="domain" description="Clathrin/coatomer adaptor adaptin-like N-terminal" evidence="12">
    <location>
        <begin position="72"/>
        <end position="580"/>
    </location>
</feature>
<feature type="domain" description="Coatomer beta subunit appendage platform" evidence="14">
    <location>
        <begin position="851"/>
        <end position="978"/>
    </location>
</feature>
<dbReference type="OMA" id="IYKNFDW"/>
<dbReference type="GO" id="GO:0005198">
    <property type="term" value="F:structural molecule activity"/>
    <property type="evidence" value="ECO:0007669"/>
    <property type="project" value="InterPro"/>
</dbReference>
<dbReference type="SUPFAM" id="SSF48371">
    <property type="entry name" value="ARM repeat"/>
    <property type="match status" value="1"/>
</dbReference>
<dbReference type="Proteomes" id="UP000001997">
    <property type="component" value="Unassembled WGS sequence"/>
</dbReference>
<dbReference type="GO" id="GO:0008298">
    <property type="term" value="P:intracellular mRNA localization"/>
    <property type="evidence" value="ECO:0007669"/>
    <property type="project" value="EnsemblFungi"/>
</dbReference>
<dbReference type="InterPro" id="IPR011710">
    <property type="entry name" value="Coatomer_bsu_C"/>
</dbReference>
<keyword evidence="5 10" id="KW-0931">ER-Golgi transport</keyword>
<keyword evidence="8 10" id="KW-0472">Membrane</keyword>
<dbReference type="RefSeq" id="XP_001486874.2">
    <property type="nucleotide sequence ID" value="XM_001486824.1"/>
</dbReference>
<evidence type="ECO:0000256" key="8">
    <source>
        <dbReference type="ARBA" id="ARBA00023136"/>
    </source>
</evidence>
<dbReference type="GO" id="GO:0006891">
    <property type="term" value="P:intra-Golgi vesicle-mediated transport"/>
    <property type="evidence" value="ECO:0007669"/>
    <property type="project" value="TreeGrafter"/>
</dbReference>
<dbReference type="InterPro" id="IPR029446">
    <property type="entry name" value="COPB1_appendage_platform_dom"/>
</dbReference>
<keyword evidence="7 10" id="KW-0333">Golgi apparatus</keyword>
<keyword evidence="2 10" id="KW-0813">Transport</keyword>
<dbReference type="Gene3D" id="1.25.10.10">
    <property type="entry name" value="Leucine-rich Repeat Variant"/>
    <property type="match status" value="1"/>
</dbReference>
<dbReference type="PIRSF" id="PIRSF005727">
    <property type="entry name" value="Coatomer_beta_subunit"/>
    <property type="match status" value="1"/>
</dbReference>
<dbReference type="InterPro" id="IPR016024">
    <property type="entry name" value="ARM-type_fold"/>
</dbReference>
<dbReference type="PANTHER" id="PTHR10635">
    <property type="entry name" value="COATOMER SUBUNIT BETA"/>
    <property type="match status" value="1"/>
</dbReference>
<dbReference type="HOGENOM" id="CLU_006949_0_0_1"/>
<evidence type="ECO:0000256" key="5">
    <source>
        <dbReference type="ARBA" id="ARBA00022892"/>
    </source>
</evidence>
<evidence type="ECO:0000259" key="14">
    <source>
        <dbReference type="Pfam" id="PF14806"/>
    </source>
</evidence>
<dbReference type="InterPro" id="IPR011989">
    <property type="entry name" value="ARM-like"/>
</dbReference>
<reference evidence="15 16" key="1">
    <citation type="journal article" date="2009" name="Nature">
        <title>Evolution of pathogenicity and sexual reproduction in eight Candida genomes.</title>
        <authorList>
            <person name="Butler G."/>
            <person name="Rasmussen M.D."/>
            <person name="Lin M.F."/>
            <person name="Santos M.A."/>
            <person name="Sakthikumar S."/>
            <person name="Munro C.A."/>
            <person name="Rheinbay E."/>
            <person name="Grabherr M."/>
            <person name="Forche A."/>
            <person name="Reedy J.L."/>
            <person name="Agrafioti I."/>
            <person name="Arnaud M.B."/>
            <person name="Bates S."/>
            <person name="Brown A.J."/>
            <person name="Brunke S."/>
            <person name="Costanzo M.C."/>
            <person name="Fitzpatrick D.A."/>
            <person name="de Groot P.W."/>
            <person name="Harris D."/>
            <person name="Hoyer L.L."/>
            <person name="Hube B."/>
            <person name="Klis F.M."/>
            <person name="Kodira C."/>
            <person name="Lennard N."/>
            <person name="Logue M.E."/>
            <person name="Martin R."/>
            <person name="Neiman A.M."/>
            <person name="Nikolaou E."/>
            <person name="Quail M.A."/>
            <person name="Quinn J."/>
            <person name="Santos M.C."/>
            <person name="Schmitzberger F.F."/>
            <person name="Sherlock G."/>
            <person name="Shah P."/>
            <person name="Silverstein K.A."/>
            <person name="Skrzypek M.S."/>
            <person name="Soll D."/>
            <person name="Staggs R."/>
            <person name="Stansfield I."/>
            <person name="Stumpf M.P."/>
            <person name="Sudbery P.E."/>
            <person name="Srikantha T."/>
            <person name="Zeng Q."/>
            <person name="Berman J."/>
            <person name="Berriman M."/>
            <person name="Heitman J."/>
            <person name="Gow N.A."/>
            <person name="Lorenz M.C."/>
            <person name="Birren B.W."/>
            <person name="Kellis M."/>
            <person name="Cuomo C.A."/>
        </authorList>
    </citation>
    <scope>NUCLEOTIDE SEQUENCE [LARGE SCALE GENOMIC DNA]</scope>
    <source>
        <strain evidence="16">ATCC 6260 / CBS 566 / DSM 6381 / JCM 1539 / NBRC 10279 / NRRL Y-324</strain>
    </source>
</reference>
<dbReference type="InterPro" id="IPR002553">
    <property type="entry name" value="Clathrin/coatomer_adapt-like_N"/>
</dbReference>
<name>A5DAE6_PICGU</name>
<dbReference type="STRING" id="294746.A5DAE6"/>
<feature type="region of interest" description="Disordered" evidence="11">
    <location>
        <begin position="542"/>
        <end position="563"/>
    </location>
</feature>
<evidence type="ECO:0000313" key="16">
    <source>
        <dbReference type="Proteomes" id="UP000001997"/>
    </source>
</evidence>
<dbReference type="GO" id="GO:0000139">
    <property type="term" value="C:Golgi membrane"/>
    <property type="evidence" value="ECO:0007669"/>
    <property type="project" value="UniProtKB-SubCell"/>
</dbReference>
<keyword evidence="16" id="KW-1185">Reference proteome</keyword>
<dbReference type="FunCoup" id="A5DAE6">
    <property type="interactions" value="1267"/>
</dbReference>
<evidence type="ECO:0000256" key="6">
    <source>
        <dbReference type="ARBA" id="ARBA00022927"/>
    </source>
</evidence>
<proteinExistence type="predicted"/>
<keyword evidence="4" id="KW-0677">Repeat</keyword>
<dbReference type="Pfam" id="PF14806">
    <property type="entry name" value="Coatomer_b_Cpla"/>
    <property type="match status" value="1"/>
</dbReference>
<dbReference type="Pfam" id="PF07718">
    <property type="entry name" value="Coatamer_beta_C"/>
    <property type="match status" value="1"/>
</dbReference>
<dbReference type="InterPro" id="IPR016460">
    <property type="entry name" value="COPB1"/>
</dbReference>
<dbReference type="GO" id="GO:0006886">
    <property type="term" value="P:intracellular protein transport"/>
    <property type="evidence" value="ECO:0007669"/>
    <property type="project" value="InterPro"/>
</dbReference>
<dbReference type="GeneID" id="5129330"/>
<dbReference type="eggNOG" id="KOG1058">
    <property type="taxonomic scope" value="Eukaryota"/>
</dbReference>
<keyword evidence="6 10" id="KW-0653">Protein transport</keyword>
<evidence type="ECO:0000256" key="1">
    <source>
        <dbReference type="ARBA" id="ARBA00004255"/>
    </source>
</evidence>
<evidence type="ECO:0000256" key="2">
    <source>
        <dbReference type="ARBA" id="ARBA00022448"/>
    </source>
</evidence>
<dbReference type="KEGG" id="pgu:PGUG_00251"/>
<dbReference type="AlphaFoldDB" id="A5DAE6"/>
<dbReference type="GO" id="GO:0006888">
    <property type="term" value="P:endoplasmic reticulum to Golgi vesicle-mediated transport"/>
    <property type="evidence" value="ECO:0007669"/>
    <property type="project" value="EnsemblFungi"/>
</dbReference>
<dbReference type="PANTHER" id="PTHR10635:SF0">
    <property type="entry name" value="COATOMER SUBUNIT BETA"/>
    <property type="match status" value="1"/>
</dbReference>
<dbReference type="InParanoid" id="A5DAE6"/>
<comment type="subunit">
    <text evidence="10">Oligomeric complex that consists of at least the alpha, beta, beta', gamma, delta, epsilon and zeta subunits.</text>
</comment>
<comment type="subcellular location">
    <subcellularLocation>
        <location evidence="10">Cytoplasm</location>
    </subcellularLocation>
    <subcellularLocation>
        <location evidence="1 10">Golgi apparatus membrane</location>
        <topology evidence="1 10">Peripheral membrane protein</topology>
        <orientation evidence="1 10">Cytoplasmic side</orientation>
    </subcellularLocation>
    <subcellularLocation>
        <location evidence="10">Cytoplasmic vesicle</location>
        <location evidence="10">COPI-coated vesicle membrane</location>
        <topology evidence="10">Peripheral membrane protein</topology>
        <orientation evidence="10">Cytoplasmic side</orientation>
    </subcellularLocation>
</comment>
<gene>
    <name evidence="15" type="ORF">PGUG_00251</name>
</gene>
<keyword evidence="9 10" id="KW-0968">Cytoplasmic vesicle</keyword>
<evidence type="ECO:0000256" key="11">
    <source>
        <dbReference type="SAM" id="MobiDB-lite"/>
    </source>
</evidence>